<feature type="binding site" evidence="6">
    <location>
        <position position="113"/>
    </location>
    <ligand>
        <name>5-phospho-alpha-D-ribose 1-diphosphate</name>
        <dbReference type="ChEBI" id="CHEBI:58017"/>
        <note>ligand shared between dimeric partners</note>
    </ligand>
</feature>
<evidence type="ECO:0000313" key="9">
    <source>
        <dbReference type="Proteomes" id="UP000008674"/>
    </source>
</evidence>
<keyword evidence="4 6" id="KW-0808">Transferase</keyword>
<comment type="catalytic activity">
    <reaction evidence="6">
        <text>orotidine 5'-phosphate + diphosphate = orotate + 5-phospho-alpha-D-ribose 1-diphosphate</text>
        <dbReference type="Rhea" id="RHEA:10380"/>
        <dbReference type="ChEBI" id="CHEBI:30839"/>
        <dbReference type="ChEBI" id="CHEBI:33019"/>
        <dbReference type="ChEBI" id="CHEBI:57538"/>
        <dbReference type="ChEBI" id="CHEBI:58017"/>
        <dbReference type="EC" id="2.4.2.10"/>
    </reaction>
</comment>
<dbReference type="EnsemblBacteria" id="ABC46274">
    <property type="protein sequence ID" value="ABC46274"/>
    <property type="gene ID" value="SRU_1302"/>
</dbReference>
<organism evidence="8 9">
    <name type="scientific">Salinibacter ruber (strain DSM 13855 / M31)</name>
    <dbReference type="NCBI Taxonomy" id="309807"/>
    <lineage>
        <taxon>Bacteria</taxon>
        <taxon>Pseudomonadati</taxon>
        <taxon>Rhodothermota</taxon>
        <taxon>Rhodothermia</taxon>
        <taxon>Rhodothermales</taxon>
        <taxon>Salinibacteraceae</taxon>
        <taxon>Salinibacter</taxon>
    </lineage>
</organism>
<comment type="function">
    <text evidence="6">Catalyzes the transfer of a ribosyl phosphate group from 5-phosphoribose 1-diphosphate to orotate, leading to the formation of orotidine monophosphate (OMP).</text>
</comment>
<accession>Q2S305</accession>
<proteinExistence type="inferred from homology"/>
<evidence type="ECO:0000256" key="1">
    <source>
        <dbReference type="ARBA" id="ARBA00004889"/>
    </source>
</evidence>
<dbReference type="eggNOG" id="COG0461">
    <property type="taxonomic scope" value="Bacteria"/>
</dbReference>
<dbReference type="AlphaFoldDB" id="Q2S305"/>
<evidence type="ECO:0000256" key="3">
    <source>
        <dbReference type="ARBA" id="ARBA00022676"/>
    </source>
</evidence>
<feature type="domain" description="Phosphoribosyltransferase" evidence="7">
    <location>
        <begin position="54"/>
        <end position="156"/>
    </location>
</feature>
<dbReference type="GO" id="GO:0000287">
    <property type="term" value="F:magnesium ion binding"/>
    <property type="evidence" value="ECO:0007669"/>
    <property type="project" value="UniProtKB-UniRule"/>
</dbReference>
<comment type="cofactor">
    <cofactor evidence="6">
        <name>Mg(2+)</name>
        <dbReference type="ChEBI" id="CHEBI:18420"/>
    </cofactor>
</comment>
<feature type="binding site" description="in other chain" evidence="6">
    <location>
        <begin position="134"/>
        <end position="142"/>
    </location>
    <ligand>
        <name>5-phospho-alpha-D-ribose 1-diphosphate</name>
        <dbReference type="ChEBI" id="CHEBI:58017"/>
        <note>ligand shared between dimeric partners</note>
    </ligand>
</feature>
<dbReference type="PANTHER" id="PTHR19278">
    <property type="entry name" value="OROTATE PHOSPHORIBOSYLTRANSFERASE"/>
    <property type="match status" value="1"/>
</dbReference>
<dbReference type="GO" id="GO:0004588">
    <property type="term" value="F:orotate phosphoribosyltransferase activity"/>
    <property type="evidence" value="ECO:0007669"/>
    <property type="project" value="UniProtKB-UniRule"/>
</dbReference>
<dbReference type="PATRIC" id="fig|309807.25.peg.1353"/>
<reference evidence="8 9" key="1">
    <citation type="journal article" date="2005" name="Proc. Natl. Acad. Sci. U.S.A.">
        <title>The genome of Salinibacter ruber: convergence and gene exchange among hyperhalophilic bacteria and archaea.</title>
        <authorList>
            <person name="Mongodin E.F."/>
            <person name="Nelson K.E."/>
            <person name="Daugherty S."/>
            <person name="Deboy R.T."/>
            <person name="Wister J."/>
            <person name="Khouri H."/>
            <person name="Weidman J."/>
            <person name="Walsh D.A."/>
            <person name="Papke R.T."/>
            <person name="Sanchez Perez G."/>
            <person name="Sharma A.K."/>
            <person name="Nesbo C.L."/>
            <person name="MacLeod D."/>
            <person name="Bapteste E."/>
            <person name="Doolittle W.F."/>
            <person name="Charlebois R.L."/>
            <person name="Legault B."/>
            <person name="Rodriguez-Valera F."/>
        </authorList>
    </citation>
    <scope>NUCLEOTIDE SEQUENCE [LARGE SCALE GENOMIC DNA]</scope>
    <source>
        <strain evidence="9">DSM 13855 / CECT 5946 / M31</strain>
    </source>
</reference>
<evidence type="ECO:0000259" key="7">
    <source>
        <dbReference type="Pfam" id="PF00156"/>
    </source>
</evidence>
<protein>
    <recommendedName>
        <fullName evidence="2 6">Orotate phosphoribosyltransferase</fullName>
        <shortName evidence="6">OPRT</shortName>
        <shortName evidence="6">OPRTase</shortName>
        <ecNumber evidence="2 6">2.4.2.10</ecNumber>
    </recommendedName>
</protein>
<evidence type="ECO:0000256" key="6">
    <source>
        <dbReference type="HAMAP-Rule" id="MF_01208"/>
    </source>
</evidence>
<dbReference type="Gene3D" id="3.40.50.2020">
    <property type="match status" value="1"/>
</dbReference>
<evidence type="ECO:0000256" key="5">
    <source>
        <dbReference type="ARBA" id="ARBA00022975"/>
    </source>
</evidence>
<evidence type="ECO:0000313" key="8">
    <source>
        <dbReference type="EMBL" id="ABC46274.1"/>
    </source>
</evidence>
<dbReference type="KEGG" id="sru:SRU_1302"/>
<keyword evidence="6" id="KW-0460">Magnesium</keyword>
<evidence type="ECO:0000256" key="4">
    <source>
        <dbReference type="ARBA" id="ARBA00022679"/>
    </source>
</evidence>
<dbReference type="PANTHER" id="PTHR19278:SF9">
    <property type="entry name" value="URIDINE 5'-MONOPHOSPHATE SYNTHASE"/>
    <property type="match status" value="1"/>
</dbReference>
<dbReference type="UniPathway" id="UPA00070">
    <property type="reaction ID" value="UER00119"/>
</dbReference>
<dbReference type="HAMAP" id="MF_01208">
    <property type="entry name" value="PyrE"/>
    <property type="match status" value="1"/>
</dbReference>
<dbReference type="SUPFAM" id="SSF53271">
    <property type="entry name" value="PRTase-like"/>
    <property type="match status" value="1"/>
</dbReference>
<keyword evidence="9" id="KW-1185">Reference proteome</keyword>
<dbReference type="InterPro" id="IPR023031">
    <property type="entry name" value="OPRT"/>
</dbReference>
<dbReference type="Proteomes" id="UP000008674">
    <property type="component" value="Chromosome"/>
</dbReference>
<dbReference type="EC" id="2.4.2.10" evidence="2 6"/>
<feature type="binding site" evidence="6">
    <location>
        <position position="111"/>
    </location>
    <ligand>
        <name>5-phospho-alpha-D-ribose 1-diphosphate</name>
        <dbReference type="ChEBI" id="CHEBI:58017"/>
        <note>ligand shared between dimeric partners</note>
    </ligand>
</feature>
<comment type="pathway">
    <text evidence="1 6">Pyrimidine metabolism; UMP biosynthesis via de novo pathway; UMP from orotate: step 1/2.</text>
</comment>
<dbReference type="InterPro" id="IPR000836">
    <property type="entry name" value="PRTase_dom"/>
</dbReference>
<sequence>MMSQDLFAPSSTDRARALADALLSIDAVSLRPHDPFTWSSGLAAPIYCDNRQTLAHPSVRERIADGFAEAVREYDGTSLTVAGTATAGIPHAAWLADRIEAPMAYVRDSAKGHGQGRRIEGARPGAGDEVVVVEDLISTGRSALNAAAAVRETGANVSAVLAIFSYGLDAAATAFREAGVPCHVLTTFPVLLDVARRQHSLSADAEALLNDWQADPEAWSHEHGG</sequence>
<comment type="subunit">
    <text evidence="6">Homodimer.</text>
</comment>
<keyword evidence="5 6" id="KW-0665">Pyrimidine biosynthesis</keyword>
<feature type="binding site" evidence="6">
    <location>
        <position position="138"/>
    </location>
    <ligand>
        <name>orotate</name>
        <dbReference type="ChEBI" id="CHEBI:30839"/>
    </ligand>
</feature>
<name>Q2S305_SALRD</name>
<gene>
    <name evidence="6 8" type="primary">pyrE</name>
    <name evidence="8" type="ordered locus">SRU_1302</name>
</gene>
<dbReference type="NCBIfam" id="TIGR00336">
    <property type="entry name" value="pyrE"/>
    <property type="match status" value="1"/>
</dbReference>
<comment type="caution">
    <text evidence="6">Lacks conserved residue(s) required for the propagation of feature annotation.</text>
</comment>
<dbReference type="EMBL" id="CP000159">
    <property type="protein sequence ID" value="ABC46274.1"/>
    <property type="molecule type" value="Genomic_DNA"/>
</dbReference>
<dbReference type="Pfam" id="PF00156">
    <property type="entry name" value="Pribosyltran"/>
    <property type="match status" value="1"/>
</dbReference>
<evidence type="ECO:0000256" key="2">
    <source>
        <dbReference type="ARBA" id="ARBA00011971"/>
    </source>
</evidence>
<feature type="binding site" evidence="6">
    <location>
        <position position="107"/>
    </location>
    <ligand>
        <name>5-phospho-alpha-D-ribose 1-diphosphate</name>
        <dbReference type="ChEBI" id="CHEBI:58017"/>
        <note>ligand shared between dimeric partners</note>
    </ligand>
</feature>
<dbReference type="HOGENOM" id="CLU_074878_1_1_10"/>
<dbReference type="GO" id="GO:0044205">
    <property type="term" value="P:'de novo' UMP biosynthetic process"/>
    <property type="evidence" value="ECO:0007669"/>
    <property type="project" value="UniProtKB-UniRule"/>
</dbReference>
<dbReference type="InterPro" id="IPR029057">
    <property type="entry name" value="PRTase-like"/>
</dbReference>
<dbReference type="GO" id="GO:0019856">
    <property type="term" value="P:pyrimidine nucleobase biosynthetic process"/>
    <property type="evidence" value="ECO:0007669"/>
    <property type="project" value="TreeGrafter"/>
</dbReference>
<dbReference type="CDD" id="cd06223">
    <property type="entry name" value="PRTases_typeI"/>
    <property type="match status" value="1"/>
</dbReference>
<keyword evidence="3 6" id="KW-0328">Glycosyltransferase</keyword>
<dbReference type="OrthoDB" id="9802134at2"/>
<dbReference type="InterPro" id="IPR004467">
    <property type="entry name" value="Or_phspho_trans_dom"/>
</dbReference>
<dbReference type="STRING" id="309807.SRU_1302"/>
<comment type="similarity">
    <text evidence="6">Belongs to the purine/pyrimidine phosphoribosyltransferase family. PyrE subfamily.</text>
</comment>